<evidence type="ECO:0000256" key="1">
    <source>
        <dbReference type="ARBA" id="ARBA00001968"/>
    </source>
</evidence>
<dbReference type="InterPro" id="IPR013551">
    <property type="entry name" value="YicC-like_C"/>
</dbReference>
<evidence type="ECO:0000256" key="5">
    <source>
        <dbReference type="ARBA" id="ARBA00035648"/>
    </source>
</evidence>
<dbReference type="NCBIfam" id="TIGR00255">
    <property type="entry name" value="YicC/YloC family endoribonuclease"/>
    <property type="match status" value="1"/>
</dbReference>
<protein>
    <submittedName>
        <fullName evidence="8">YicC/YloC family endoribonuclease</fullName>
        <ecNumber evidence="8">3.1.-.-</ecNumber>
    </submittedName>
</protein>
<dbReference type="Pfam" id="PF03755">
    <property type="entry name" value="YicC-like_N"/>
    <property type="match status" value="1"/>
</dbReference>
<dbReference type="InterPro" id="IPR005229">
    <property type="entry name" value="YicC/YloC-like"/>
</dbReference>
<feature type="domain" description="Endoribonuclease YicC-like N-terminal" evidence="6">
    <location>
        <begin position="1"/>
        <end position="155"/>
    </location>
</feature>
<keyword evidence="3" id="KW-0255">Endonuclease</keyword>
<evidence type="ECO:0000313" key="9">
    <source>
        <dbReference type="Proteomes" id="UP001589865"/>
    </source>
</evidence>
<name>A0ABV6JQH6_9PROT</name>
<comment type="caution">
    <text evidence="8">The sequence shown here is derived from an EMBL/GenBank/DDBJ whole genome shotgun (WGS) entry which is preliminary data.</text>
</comment>
<dbReference type="Pfam" id="PF08340">
    <property type="entry name" value="YicC-like_C"/>
    <property type="match status" value="1"/>
</dbReference>
<evidence type="ECO:0000313" key="8">
    <source>
        <dbReference type="EMBL" id="MFC0407978.1"/>
    </source>
</evidence>
<evidence type="ECO:0000259" key="6">
    <source>
        <dbReference type="Pfam" id="PF03755"/>
    </source>
</evidence>
<feature type="domain" description="Endoribonuclease YicC-like C-terminal" evidence="7">
    <location>
        <begin position="175"/>
        <end position="292"/>
    </location>
</feature>
<keyword evidence="9" id="KW-1185">Reference proteome</keyword>
<gene>
    <name evidence="8" type="ORF">ACFFGY_06925</name>
</gene>
<evidence type="ECO:0000256" key="3">
    <source>
        <dbReference type="ARBA" id="ARBA00022759"/>
    </source>
</evidence>
<organism evidence="8 9">
    <name type="scientific">Roseomonas elaeocarpi</name>
    <dbReference type="NCBI Taxonomy" id="907779"/>
    <lineage>
        <taxon>Bacteria</taxon>
        <taxon>Pseudomonadati</taxon>
        <taxon>Pseudomonadota</taxon>
        <taxon>Alphaproteobacteria</taxon>
        <taxon>Acetobacterales</taxon>
        <taxon>Roseomonadaceae</taxon>
        <taxon>Roseomonas</taxon>
    </lineage>
</organism>
<keyword evidence="4 8" id="KW-0378">Hydrolase</keyword>
<keyword evidence="2" id="KW-0540">Nuclease</keyword>
<proteinExistence type="inferred from homology"/>
<dbReference type="InterPro" id="IPR013527">
    <property type="entry name" value="YicC-like_N"/>
</dbReference>
<dbReference type="PANTHER" id="PTHR30636">
    <property type="entry name" value="UPF0701 PROTEIN YICC"/>
    <property type="match status" value="1"/>
</dbReference>
<evidence type="ECO:0000259" key="7">
    <source>
        <dbReference type="Pfam" id="PF08340"/>
    </source>
</evidence>
<dbReference type="Proteomes" id="UP001589865">
    <property type="component" value="Unassembled WGS sequence"/>
</dbReference>
<dbReference type="PANTHER" id="PTHR30636:SF3">
    <property type="entry name" value="UPF0701 PROTEIN YICC"/>
    <property type="match status" value="1"/>
</dbReference>
<comment type="similarity">
    <text evidence="5">Belongs to the YicC/YloC family.</text>
</comment>
<accession>A0ABV6JQH6</accession>
<dbReference type="GO" id="GO:0016787">
    <property type="term" value="F:hydrolase activity"/>
    <property type="evidence" value="ECO:0007669"/>
    <property type="project" value="UniProtKB-KW"/>
</dbReference>
<dbReference type="EMBL" id="JBHLUN010000005">
    <property type="protein sequence ID" value="MFC0407978.1"/>
    <property type="molecule type" value="Genomic_DNA"/>
</dbReference>
<dbReference type="EC" id="3.1.-.-" evidence="8"/>
<sequence length="292" mass="31881">MTGFSRVDGVFADGSRFTWELRSVNGRGLDLRLKLPPGLESLDAALRDRAGQQFFRGNIGAGLTVKREDRRPRLVPDPEALEQALRLVLDLSARIPGASPPTAASILALPGVLQAEVQEADPVEEAARRDVVLLAFDEALAELLAARRSEGTKLEQILRTLLDEIGTLTERAASEAARQPELVRARMEATLNGLLGDQRRIPEDRLAAEVALLAGRADVREEIDRLRAHVSAALTLLDEAKPIGRRLEFLAQEFGREANTLGAKSSSLELTHLSLELKGAVERLREQSANVE</sequence>
<reference evidence="8 9" key="1">
    <citation type="submission" date="2024-09" db="EMBL/GenBank/DDBJ databases">
        <authorList>
            <person name="Sun Q."/>
            <person name="Mori K."/>
        </authorList>
    </citation>
    <scope>NUCLEOTIDE SEQUENCE [LARGE SCALE GENOMIC DNA]</scope>
    <source>
        <strain evidence="8 9">TBRC 5777</strain>
    </source>
</reference>
<comment type="cofactor">
    <cofactor evidence="1">
        <name>a divalent metal cation</name>
        <dbReference type="ChEBI" id="CHEBI:60240"/>
    </cofactor>
</comment>
<evidence type="ECO:0000256" key="2">
    <source>
        <dbReference type="ARBA" id="ARBA00022722"/>
    </source>
</evidence>
<evidence type="ECO:0000256" key="4">
    <source>
        <dbReference type="ARBA" id="ARBA00022801"/>
    </source>
</evidence>